<accession>A0A8D2AXC4</accession>
<dbReference type="GeneTree" id="ENSGT00950000183224"/>
<feature type="chain" id="PRO_5034239902" evidence="1">
    <location>
        <begin position="21"/>
        <end position="89"/>
    </location>
</feature>
<dbReference type="Proteomes" id="UP000694564">
    <property type="component" value="Chromosome 10"/>
</dbReference>
<name>A0A8D2AXC4_SCIVU</name>
<reference evidence="2" key="1">
    <citation type="submission" date="2025-08" db="UniProtKB">
        <authorList>
            <consortium name="Ensembl"/>
        </authorList>
    </citation>
    <scope>IDENTIFICATION</scope>
</reference>
<proteinExistence type="predicted"/>
<organism evidence="2 3">
    <name type="scientific">Sciurus vulgaris</name>
    <name type="common">Eurasian red squirrel</name>
    <dbReference type="NCBI Taxonomy" id="55149"/>
    <lineage>
        <taxon>Eukaryota</taxon>
        <taxon>Metazoa</taxon>
        <taxon>Chordata</taxon>
        <taxon>Craniata</taxon>
        <taxon>Vertebrata</taxon>
        <taxon>Euteleostomi</taxon>
        <taxon>Mammalia</taxon>
        <taxon>Eutheria</taxon>
        <taxon>Euarchontoglires</taxon>
        <taxon>Glires</taxon>
        <taxon>Rodentia</taxon>
        <taxon>Sciuromorpha</taxon>
        <taxon>Sciuridae</taxon>
        <taxon>Sciurinae</taxon>
        <taxon>Sciurini</taxon>
        <taxon>Sciurus</taxon>
    </lineage>
</organism>
<dbReference type="Ensembl" id="ENSSVLT00005008807.1">
    <property type="protein sequence ID" value="ENSSVLP00005007907.1"/>
    <property type="gene ID" value="ENSSVLG00005006448.1"/>
</dbReference>
<dbReference type="AlphaFoldDB" id="A0A8D2AXC4"/>
<gene>
    <name evidence="2" type="primary">C3orf85</name>
</gene>
<keyword evidence="1" id="KW-0732">Signal</keyword>
<reference evidence="2" key="2">
    <citation type="submission" date="2025-09" db="UniProtKB">
        <authorList>
            <consortium name="Ensembl"/>
        </authorList>
    </citation>
    <scope>IDENTIFICATION</scope>
</reference>
<sequence>MACKMLQVVLCSTLLIGALGAPFLLEDPANQFLRLKRHVYLQDFWDPDHSSNGWGITLADQARETWTFLKTTARHYLNTFTSDMSTIQQ</sequence>
<evidence type="ECO:0000313" key="2">
    <source>
        <dbReference type="Ensembl" id="ENSSVLP00005007907.1"/>
    </source>
</evidence>
<feature type="signal peptide" evidence="1">
    <location>
        <begin position="1"/>
        <end position="20"/>
    </location>
</feature>
<evidence type="ECO:0000256" key="1">
    <source>
        <dbReference type="SAM" id="SignalP"/>
    </source>
</evidence>
<protein>
    <submittedName>
        <fullName evidence="2">Chromosome 3 open reading frame 85</fullName>
    </submittedName>
</protein>
<keyword evidence="3" id="KW-1185">Reference proteome</keyword>
<evidence type="ECO:0000313" key="3">
    <source>
        <dbReference type="Proteomes" id="UP000694564"/>
    </source>
</evidence>
<dbReference type="OrthoDB" id="9931701at2759"/>